<dbReference type="InterPro" id="IPR047640">
    <property type="entry name" value="RpiR-like"/>
</dbReference>
<dbReference type="Pfam" id="PF01418">
    <property type="entry name" value="HTH_6"/>
    <property type="match status" value="1"/>
</dbReference>
<dbReference type="Proteomes" id="UP001595823">
    <property type="component" value="Unassembled WGS sequence"/>
</dbReference>
<evidence type="ECO:0000256" key="2">
    <source>
        <dbReference type="ARBA" id="ARBA00023125"/>
    </source>
</evidence>
<dbReference type="Gene3D" id="1.10.10.10">
    <property type="entry name" value="Winged helix-like DNA-binding domain superfamily/Winged helix DNA-binding domain"/>
    <property type="match status" value="1"/>
</dbReference>
<dbReference type="RefSeq" id="WP_380625649.1">
    <property type="nucleotide sequence ID" value="NZ_JBHSDK010000061.1"/>
</dbReference>
<name>A0ABV8U5G6_9ACTN</name>
<sequence length="295" mass="31046">MSENHHEAANILVRVKSLLPSLSQAEARVAREIIRDPEAASASTITQLAKSAGASEATVVRFCRSLGINGHRELRILAAQAIVGSPGEADRDVIGGDIPAGASMDRIIETLSYADSHAVSDTAAALDARVCEEVVNAIAGARRIETYGVAASGIVAADLTQKLHRIGCVAFSWQDVHSALTSTALLGEKDVAVGISHSGATVETVEFLEEARERGAVTVALTNHERSPLAEIADHVLTTAARETTFRSGATGSRIAQLLVVDCLFVGVASRRRKRATNALASTAAVLSSRQRPER</sequence>
<dbReference type="InterPro" id="IPR046348">
    <property type="entry name" value="SIS_dom_sf"/>
</dbReference>
<dbReference type="EMBL" id="JBHSDK010000061">
    <property type="protein sequence ID" value="MFC4338032.1"/>
    <property type="molecule type" value="Genomic_DNA"/>
</dbReference>
<evidence type="ECO:0000313" key="7">
    <source>
        <dbReference type="Proteomes" id="UP001595823"/>
    </source>
</evidence>
<dbReference type="PROSITE" id="PS51464">
    <property type="entry name" value="SIS"/>
    <property type="match status" value="1"/>
</dbReference>
<keyword evidence="2" id="KW-0238">DNA-binding</keyword>
<dbReference type="InterPro" id="IPR000281">
    <property type="entry name" value="HTH_RpiR"/>
</dbReference>
<comment type="caution">
    <text evidence="6">The sequence shown here is derived from an EMBL/GenBank/DDBJ whole genome shotgun (WGS) entry which is preliminary data.</text>
</comment>
<dbReference type="SUPFAM" id="SSF46689">
    <property type="entry name" value="Homeodomain-like"/>
    <property type="match status" value="1"/>
</dbReference>
<feature type="domain" description="SIS" evidence="5">
    <location>
        <begin position="134"/>
        <end position="274"/>
    </location>
</feature>
<dbReference type="CDD" id="cd05013">
    <property type="entry name" value="SIS_RpiR"/>
    <property type="match status" value="1"/>
</dbReference>
<keyword evidence="7" id="KW-1185">Reference proteome</keyword>
<dbReference type="InterPro" id="IPR036388">
    <property type="entry name" value="WH-like_DNA-bd_sf"/>
</dbReference>
<evidence type="ECO:0000313" key="6">
    <source>
        <dbReference type="EMBL" id="MFC4338032.1"/>
    </source>
</evidence>
<proteinExistence type="predicted"/>
<feature type="domain" description="HTH rpiR-type" evidence="4">
    <location>
        <begin position="9"/>
        <end position="85"/>
    </location>
</feature>
<dbReference type="PANTHER" id="PTHR30514:SF1">
    <property type="entry name" value="HTH-TYPE TRANSCRIPTIONAL REGULATOR HEXR-RELATED"/>
    <property type="match status" value="1"/>
</dbReference>
<keyword evidence="1" id="KW-0805">Transcription regulation</keyword>
<dbReference type="PANTHER" id="PTHR30514">
    <property type="entry name" value="GLUCOKINASE"/>
    <property type="match status" value="1"/>
</dbReference>
<evidence type="ECO:0000259" key="5">
    <source>
        <dbReference type="PROSITE" id="PS51464"/>
    </source>
</evidence>
<dbReference type="InterPro" id="IPR001347">
    <property type="entry name" value="SIS_dom"/>
</dbReference>
<protein>
    <submittedName>
        <fullName evidence="6">MurR/RpiR family transcriptional regulator</fullName>
    </submittedName>
</protein>
<evidence type="ECO:0000256" key="1">
    <source>
        <dbReference type="ARBA" id="ARBA00023015"/>
    </source>
</evidence>
<gene>
    <name evidence="6" type="ORF">ACFPET_22835</name>
</gene>
<dbReference type="InterPro" id="IPR035472">
    <property type="entry name" value="RpiR-like_SIS"/>
</dbReference>
<evidence type="ECO:0000256" key="3">
    <source>
        <dbReference type="ARBA" id="ARBA00023163"/>
    </source>
</evidence>
<organism evidence="6 7">
    <name type="scientific">Salininema proteolyticum</name>
    <dbReference type="NCBI Taxonomy" id="1607685"/>
    <lineage>
        <taxon>Bacteria</taxon>
        <taxon>Bacillati</taxon>
        <taxon>Actinomycetota</taxon>
        <taxon>Actinomycetes</taxon>
        <taxon>Glycomycetales</taxon>
        <taxon>Glycomycetaceae</taxon>
        <taxon>Salininema</taxon>
    </lineage>
</organism>
<keyword evidence="3" id="KW-0804">Transcription</keyword>
<dbReference type="Pfam" id="PF01380">
    <property type="entry name" value="SIS"/>
    <property type="match status" value="1"/>
</dbReference>
<dbReference type="SUPFAM" id="SSF53697">
    <property type="entry name" value="SIS domain"/>
    <property type="match status" value="1"/>
</dbReference>
<reference evidence="7" key="1">
    <citation type="journal article" date="2019" name="Int. J. Syst. Evol. Microbiol.">
        <title>The Global Catalogue of Microorganisms (GCM) 10K type strain sequencing project: providing services to taxonomists for standard genome sequencing and annotation.</title>
        <authorList>
            <consortium name="The Broad Institute Genomics Platform"/>
            <consortium name="The Broad Institute Genome Sequencing Center for Infectious Disease"/>
            <person name="Wu L."/>
            <person name="Ma J."/>
        </authorList>
    </citation>
    <scope>NUCLEOTIDE SEQUENCE [LARGE SCALE GENOMIC DNA]</scope>
    <source>
        <strain evidence="7">IBRC-M 10908</strain>
    </source>
</reference>
<dbReference type="Gene3D" id="3.40.50.10490">
    <property type="entry name" value="Glucose-6-phosphate isomerase like protein, domain 1"/>
    <property type="match status" value="1"/>
</dbReference>
<accession>A0ABV8U5G6</accession>
<dbReference type="PROSITE" id="PS51071">
    <property type="entry name" value="HTH_RPIR"/>
    <property type="match status" value="1"/>
</dbReference>
<dbReference type="InterPro" id="IPR009057">
    <property type="entry name" value="Homeodomain-like_sf"/>
</dbReference>
<evidence type="ECO:0000259" key="4">
    <source>
        <dbReference type="PROSITE" id="PS51071"/>
    </source>
</evidence>